<organism evidence="4 5">
    <name type="scientific">Cardamine amara subsp. amara</name>
    <dbReference type="NCBI Taxonomy" id="228776"/>
    <lineage>
        <taxon>Eukaryota</taxon>
        <taxon>Viridiplantae</taxon>
        <taxon>Streptophyta</taxon>
        <taxon>Embryophyta</taxon>
        <taxon>Tracheophyta</taxon>
        <taxon>Spermatophyta</taxon>
        <taxon>Magnoliopsida</taxon>
        <taxon>eudicotyledons</taxon>
        <taxon>Gunneridae</taxon>
        <taxon>Pentapetalae</taxon>
        <taxon>rosids</taxon>
        <taxon>malvids</taxon>
        <taxon>Brassicales</taxon>
        <taxon>Brassicaceae</taxon>
        <taxon>Cardamineae</taxon>
        <taxon>Cardamine</taxon>
    </lineage>
</organism>
<keyword evidence="5" id="KW-1185">Reference proteome</keyword>
<keyword evidence="1" id="KW-0805">Transcription regulation</keyword>
<comment type="caution">
    <text evidence="3">Lacks conserved residue(s) required for the propagation of feature annotation.</text>
</comment>
<dbReference type="Pfam" id="PF03514">
    <property type="entry name" value="GRAS"/>
    <property type="match status" value="1"/>
</dbReference>
<dbReference type="EMBL" id="JBANAX010000071">
    <property type="protein sequence ID" value="KAL1223586.1"/>
    <property type="molecule type" value="Genomic_DNA"/>
</dbReference>
<dbReference type="AlphaFoldDB" id="A0ABD1C279"/>
<proteinExistence type="inferred from homology"/>
<comment type="similarity">
    <text evidence="3">Belongs to the GRAS family.</text>
</comment>
<evidence type="ECO:0000256" key="3">
    <source>
        <dbReference type="PROSITE-ProRule" id="PRU01191"/>
    </source>
</evidence>
<accession>A0ABD1C279</accession>
<evidence type="ECO:0000256" key="2">
    <source>
        <dbReference type="ARBA" id="ARBA00023163"/>
    </source>
</evidence>
<comment type="caution">
    <text evidence="4">The sequence shown here is derived from an EMBL/GenBank/DDBJ whole genome shotgun (WGS) entry which is preliminary data.</text>
</comment>
<dbReference type="PROSITE" id="PS50985">
    <property type="entry name" value="GRAS"/>
    <property type="match status" value="1"/>
</dbReference>
<protein>
    <submittedName>
        <fullName evidence="4">Scarecrow-like protein 31</fullName>
    </submittedName>
</protein>
<feature type="region of interest" description="SAW" evidence="3">
    <location>
        <begin position="66"/>
        <end position="142"/>
    </location>
</feature>
<name>A0ABD1C279_CARAN</name>
<dbReference type="Proteomes" id="UP001558713">
    <property type="component" value="Unassembled WGS sequence"/>
</dbReference>
<evidence type="ECO:0000313" key="4">
    <source>
        <dbReference type="EMBL" id="KAL1223586.1"/>
    </source>
</evidence>
<sequence>MNPDIFLSSTINGSFSAPFFTTRFKEALFHYSALFDMFGMTLSRENPERIHFEWEFYGREGMNVIACEGVDRVERPETYKQWQVRMMRAGFKQKPVEAALVEWFREKIKKWGYHKDFVIDEDCNWFLQGWIGRILFSSSCWVPS</sequence>
<evidence type="ECO:0000313" key="5">
    <source>
        <dbReference type="Proteomes" id="UP001558713"/>
    </source>
</evidence>
<gene>
    <name evidence="4" type="ORF">V5N11_034334</name>
</gene>
<reference evidence="4 5" key="1">
    <citation type="submission" date="2024-04" db="EMBL/GenBank/DDBJ databases">
        <title>Genome assembly C_amara_ONT_v2.</title>
        <authorList>
            <person name="Yant L."/>
            <person name="Moore C."/>
            <person name="Slenker M."/>
        </authorList>
    </citation>
    <scope>NUCLEOTIDE SEQUENCE [LARGE SCALE GENOMIC DNA]</scope>
    <source>
        <tissue evidence="4">Leaf</tissue>
    </source>
</reference>
<dbReference type="PANTHER" id="PTHR31636">
    <property type="entry name" value="OSJNBA0084A10.13 PROTEIN-RELATED"/>
    <property type="match status" value="1"/>
</dbReference>
<dbReference type="InterPro" id="IPR005202">
    <property type="entry name" value="TF_GRAS"/>
</dbReference>
<keyword evidence="2" id="KW-0804">Transcription</keyword>
<evidence type="ECO:0000256" key="1">
    <source>
        <dbReference type="ARBA" id="ARBA00023015"/>
    </source>
</evidence>